<keyword evidence="1" id="KW-0472">Membrane</keyword>
<feature type="transmembrane region" description="Helical" evidence="1">
    <location>
        <begin position="15"/>
        <end position="32"/>
    </location>
</feature>
<dbReference type="Proteomes" id="UP001596044">
    <property type="component" value="Unassembled WGS sequence"/>
</dbReference>
<evidence type="ECO:0000313" key="2">
    <source>
        <dbReference type="EMBL" id="MFC5452467.1"/>
    </source>
</evidence>
<feature type="transmembrane region" description="Helical" evidence="1">
    <location>
        <begin position="96"/>
        <end position="114"/>
    </location>
</feature>
<dbReference type="Pfam" id="PF03988">
    <property type="entry name" value="DUF347"/>
    <property type="match status" value="4"/>
</dbReference>
<proteinExistence type="predicted"/>
<dbReference type="EMBL" id="JBHSMJ010000054">
    <property type="protein sequence ID" value="MFC5452467.1"/>
    <property type="molecule type" value="Genomic_DNA"/>
</dbReference>
<gene>
    <name evidence="2" type="ORF">ACFPOG_30125</name>
</gene>
<feature type="transmembrane region" description="Helical" evidence="1">
    <location>
        <begin position="159"/>
        <end position="179"/>
    </location>
</feature>
<evidence type="ECO:0000313" key="3">
    <source>
        <dbReference type="Proteomes" id="UP001596044"/>
    </source>
</evidence>
<keyword evidence="1" id="KW-0812">Transmembrane</keyword>
<feature type="transmembrane region" description="Helical" evidence="1">
    <location>
        <begin position="69"/>
        <end position="90"/>
    </location>
</feature>
<dbReference type="RefSeq" id="WP_270880829.1">
    <property type="nucleotide sequence ID" value="NZ_JAQFVF010000038.1"/>
</dbReference>
<evidence type="ECO:0000256" key="1">
    <source>
        <dbReference type="SAM" id="Phobius"/>
    </source>
</evidence>
<keyword evidence="3" id="KW-1185">Reference proteome</keyword>
<name>A0ABW0KIM0_9BACL</name>
<feature type="transmembrane region" description="Helical" evidence="1">
    <location>
        <begin position="38"/>
        <end position="57"/>
    </location>
</feature>
<feature type="transmembrane region" description="Helical" evidence="1">
    <location>
        <begin position="134"/>
        <end position="153"/>
    </location>
</feature>
<keyword evidence="1" id="KW-1133">Transmembrane helix</keyword>
<sequence length="254" mass="28434">MINNSLAKKIPEVSLYFWIIKVLTTGMGEIFSDYLDRQFGTVAGAVTAVLLVGSLVLQMRAKKYVTWIYWLVVTMISIFGTMVADIMSFALGRSPIVSTVFYAVLLTIIFVIWYKKEKTLSVDSITTPRAEGFYWAMVFATFALGTAAGDMSAQELHLGFLNSGIIFTILLIVPALLYRYLNLNKIFAFWFSYIMTRPAGASFTDWMCSPPRMGGLGFNRGEVSLILTILIVILVAYMGITKKDIKSERMAIQL</sequence>
<feature type="transmembrane region" description="Helical" evidence="1">
    <location>
        <begin position="186"/>
        <end position="203"/>
    </location>
</feature>
<dbReference type="InterPro" id="IPR007136">
    <property type="entry name" value="DUF347"/>
</dbReference>
<protein>
    <recommendedName>
        <fullName evidence="4">Membrane-anchored protein</fullName>
    </recommendedName>
</protein>
<evidence type="ECO:0008006" key="4">
    <source>
        <dbReference type="Google" id="ProtNLM"/>
    </source>
</evidence>
<organism evidence="2 3">
    <name type="scientific">Paenibacillus aestuarii</name>
    <dbReference type="NCBI Taxonomy" id="516965"/>
    <lineage>
        <taxon>Bacteria</taxon>
        <taxon>Bacillati</taxon>
        <taxon>Bacillota</taxon>
        <taxon>Bacilli</taxon>
        <taxon>Bacillales</taxon>
        <taxon>Paenibacillaceae</taxon>
        <taxon>Paenibacillus</taxon>
    </lineage>
</organism>
<feature type="transmembrane region" description="Helical" evidence="1">
    <location>
        <begin position="223"/>
        <end position="240"/>
    </location>
</feature>
<comment type="caution">
    <text evidence="2">The sequence shown here is derived from an EMBL/GenBank/DDBJ whole genome shotgun (WGS) entry which is preliminary data.</text>
</comment>
<accession>A0ABW0KIM0</accession>
<reference evidence="3" key="1">
    <citation type="journal article" date="2019" name="Int. J. Syst. Evol. Microbiol.">
        <title>The Global Catalogue of Microorganisms (GCM) 10K type strain sequencing project: providing services to taxonomists for standard genome sequencing and annotation.</title>
        <authorList>
            <consortium name="The Broad Institute Genomics Platform"/>
            <consortium name="The Broad Institute Genome Sequencing Center for Infectious Disease"/>
            <person name="Wu L."/>
            <person name="Ma J."/>
        </authorList>
    </citation>
    <scope>NUCLEOTIDE SEQUENCE [LARGE SCALE GENOMIC DNA]</scope>
    <source>
        <strain evidence="3">KACC 11904</strain>
    </source>
</reference>